<comment type="caution">
    <text evidence="2">The sequence shown here is derived from an EMBL/GenBank/DDBJ whole genome shotgun (WGS) entry which is preliminary data.</text>
</comment>
<accession>A0A365XP94</accession>
<keyword evidence="1" id="KW-0472">Membrane</keyword>
<gene>
    <name evidence="2" type="ORF">DF182_31960</name>
</gene>
<proteinExistence type="predicted"/>
<dbReference type="RefSeq" id="WP_113619964.1">
    <property type="nucleotide sequence ID" value="NZ_QFFJ01000003.1"/>
</dbReference>
<organism evidence="2 3">
    <name type="scientific">Chitinophaga flava</name>
    <dbReference type="NCBI Taxonomy" id="2259036"/>
    <lineage>
        <taxon>Bacteria</taxon>
        <taxon>Pseudomonadati</taxon>
        <taxon>Bacteroidota</taxon>
        <taxon>Chitinophagia</taxon>
        <taxon>Chitinophagales</taxon>
        <taxon>Chitinophagaceae</taxon>
        <taxon>Chitinophaga</taxon>
    </lineage>
</organism>
<protein>
    <submittedName>
        <fullName evidence="2">Uncharacterized protein</fullName>
    </submittedName>
</protein>
<evidence type="ECO:0000313" key="3">
    <source>
        <dbReference type="Proteomes" id="UP000253410"/>
    </source>
</evidence>
<evidence type="ECO:0000256" key="1">
    <source>
        <dbReference type="SAM" id="Phobius"/>
    </source>
</evidence>
<dbReference type="Proteomes" id="UP000253410">
    <property type="component" value="Unassembled WGS sequence"/>
</dbReference>
<name>A0A365XP94_9BACT</name>
<keyword evidence="1" id="KW-0812">Transmembrane</keyword>
<sequence length="148" mass="17037">MGKFKSYVLALILLVLLGALTLYLVIPGKDAFEEYRIIRVAATDKKEAVFIRQKIWGLTSDHRIVYITASKEDKKDPDGKTDYIFNGFSSVFYKQEKDTIFIFCSVPSDIPPNWNSPYHVVQVKLNNPDEMDLLDKENYKKKALILVN</sequence>
<keyword evidence="3" id="KW-1185">Reference proteome</keyword>
<dbReference type="AlphaFoldDB" id="A0A365XP94"/>
<reference evidence="2 3" key="1">
    <citation type="submission" date="2018-05" db="EMBL/GenBank/DDBJ databases">
        <title>Chitinophaga sp. K3CV102501T nov., isolated from isolated from a monsoon evergreen broad-leaved forest soil.</title>
        <authorList>
            <person name="Lv Y."/>
        </authorList>
    </citation>
    <scope>NUCLEOTIDE SEQUENCE [LARGE SCALE GENOMIC DNA]</scope>
    <source>
        <strain evidence="2 3">GDMCC 1.1325</strain>
    </source>
</reference>
<dbReference type="OrthoDB" id="673691at2"/>
<feature type="transmembrane region" description="Helical" evidence="1">
    <location>
        <begin position="6"/>
        <end position="26"/>
    </location>
</feature>
<evidence type="ECO:0000313" key="2">
    <source>
        <dbReference type="EMBL" id="RBL88137.1"/>
    </source>
</evidence>
<dbReference type="EMBL" id="QFFJ01000003">
    <property type="protein sequence ID" value="RBL88137.1"/>
    <property type="molecule type" value="Genomic_DNA"/>
</dbReference>
<keyword evidence="1" id="KW-1133">Transmembrane helix</keyword>